<keyword evidence="4" id="KW-1185">Reference proteome</keyword>
<dbReference type="Proteomes" id="UP001596122">
    <property type="component" value="Unassembled WGS sequence"/>
</dbReference>
<organism evidence="3 4">
    <name type="scientific">Aquipuribacter nitratireducens</name>
    <dbReference type="NCBI Taxonomy" id="650104"/>
    <lineage>
        <taxon>Bacteria</taxon>
        <taxon>Bacillati</taxon>
        <taxon>Actinomycetota</taxon>
        <taxon>Actinomycetes</taxon>
        <taxon>Micrococcales</taxon>
        <taxon>Intrasporangiaceae</taxon>
        <taxon>Aquipuribacter</taxon>
    </lineage>
</organism>
<sequence>MTTTAPEARAGLTTIRRRRRYPHPPEAVWAALTRADLVSRWFMRTDDLRPVVGTRFRLVEEHPRGWSGRVRGTVLEADEPRRFVYRWQADDDPDVTTVTWTLRPDGSGGTVLELVHAGFRRHPRSVLTRAFLDLGWRSLLRGPLAEAVRAAQP</sequence>
<accession>A0ABW0GP58</accession>
<evidence type="ECO:0000313" key="3">
    <source>
        <dbReference type="EMBL" id="MFC5381348.1"/>
    </source>
</evidence>
<dbReference type="InterPro" id="IPR013538">
    <property type="entry name" value="ASHA1/2-like_C"/>
</dbReference>
<dbReference type="InterPro" id="IPR023393">
    <property type="entry name" value="START-like_dom_sf"/>
</dbReference>
<proteinExistence type="inferred from homology"/>
<gene>
    <name evidence="3" type="ORF">ACFPJ6_11140</name>
</gene>
<evidence type="ECO:0000313" key="4">
    <source>
        <dbReference type="Proteomes" id="UP001596122"/>
    </source>
</evidence>
<comment type="caution">
    <text evidence="3">The sequence shown here is derived from an EMBL/GenBank/DDBJ whole genome shotgun (WGS) entry which is preliminary data.</text>
</comment>
<reference evidence="4" key="1">
    <citation type="journal article" date="2019" name="Int. J. Syst. Evol. Microbiol.">
        <title>The Global Catalogue of Microorganisms (GCM) 10K type strain sequencing project: providing services to taxonomists for standard genome sequencing and annotation.</title>
        <authorList>
            <consortium name="The Broad Institute Genomics Platform"/>
            <consortium name="The Broad Institute Genome Sequencing Center for Infectious Disease"/>
            <person name="Wu L."/>
            <person name="Ma J."/>
        </authorList>
    </citation>
    <scope>NUCLEOTIDE SEQUENCE [LARGE SCALE GENOMIC DNA]</scope>
    <source>
        <strain evidence="4">CCUG 43114</strain>
    </source>
</reference>
<evidence type="ECO:0000256" key="1">
    <source>
        <dbReference type="ARBA" id="ARBA00006817"/>
    </source>
</evidence>
<protein>
    <submittedName>
        <fullName evidence="3">SRPBCC domain-containing protein</fullName>
    </submittedName>
</protein>
<dbReference type="Pfam" id="PF08327">
    <property type="entry name" value="AHSA1"/>
    <property type="match status" value="1"/>
</dbReference>
<dbReference type="RefSeq" id="WP_340269240.1">
    <property type="nucleotide sequence ID" value="NZ_JBBEOG010000004.1"/>
</dbReference>
<dbReference type="EMBL" id="JBHSLD010000009">
    <property type="protein sequence ID" value="MFC5381348.1"/>
    <property type="molecule type" value="Genomic_DNA"/>
</dbReference>
<dbReference type="Gene3D" id="3.30.530.20">
    <property type="match status" value="1"/>
</dbReference>
<evidence type="ECO:0000259" key="2">
    <source>
        <dbReference type="Pfam" id="PF08327"/>
    </source>
</evidence>
<feature type="domain" description="Activator of Hsp90 ATPase homologue 1/2-like C-terminal" evidence="2">
    <location>
        <begin position="23"/>
        <end position="142"/>
    </location>
</feature>
<comment type="similarity">
    <text evidence="1">Belongs to the AHA1 family.</text>
</comment>
<name>A0ABW0GP58_9MICO</name>
<dbReference type="CDD" id="cd07814">
    <property type="entry name" value="SRPBCC_CalC_Aha1-like"/>
    <property type="match status" value="1"/>
</dbReference>
<dbReference type="SUPFAM" id="SSF55961">
    <property type="entry name" value="Bet v1-like"/>
    <property type="match status" value="1"/>
</dbReference>